<feature type="compositionally biased region" description="Polar residues" evidence="1">
    <location>
        <begin position="424"/>
        <end position="447"/>
    </location>
</feature>
<name>A0A9N8DDT0_9STRA</name>
<feature type="region of interest" description="Disordered" evidence="1">
    <location>
        <begin position="423"/>
        <end position="447"/>
    </location>
</feature>
<comment type="caution">
    <text evidence="2">The sequence shown here is derived from an EMBL/GenBank/DDBJ whole genome shotgun (WGS) entry which is preliminary data.</text>
</comment>
<feature type="region of interest" description="Disordered" evidence="1">
    <location>
        <begin position="32"/>
        <end position="89"/>
    </location>
</feature>
<proteinExistence type="predicted"/>
<evidence type="ECO:0000313" key="3">
    <source>
        <dbReference type="Proteomes" id="UP001153069"/>
    </source>
</evidence>
<organism evidence="2 3">
    <name type="scientific">Seminavis robusta</name>
    <dbReference type="NCBI Taxonomy" id="568900"/>
    <lineage>
        <taxon>Eukaryota</taxon>
        <taxon>Sar</taxon>
        <taxon>Stramenopiles</taxon>
        <taxon>Ochrophyta</taxon>
        <taxon>Bacillariophyta</taxon>
        <taxon>Bacillariophyceae</taxon>
        <taxon>Bacillariophycidae</taxon>
        <taxon>Naviculales</taxon>
        <taxon>Naviculaceae</taxon>
        <taxon>Seminavis</taxon>
    </lineage>
</organism>
<feature type="compositionally biased region" description="Polar residues" evidence="1">
    <location>
        <begin position="507"/>
        <end position="532"/>
    </location>
</feature>
<dbReference type="EMBL" id="CAICTM010000075">
    <property type="protein sequence ID" value="CAB9500136.1"/>
    <property type="molecule type" value="Genomic_DNA"/>
</dbReference>
<dbReference type="Proteomes" id="UP001153069">
    <property type="component" value="Unassembled WGS sequence"/>
</dbReference>
<evidence type="ECO:0000256" key="1">
    <source>
        <dbReference type="SAM" id="MobiDB-lite"/>
    </source>
</evidence>
<feature type="compositionally biased region" description="Polar residues" evidence="1">
    <location>
        <begin position="488"/>
        <end position="497"/>
    </location>
</feature>
<feature type="compositionally biased region" description="Low complexity" evidence="1">
    <location>
        <begin position="33"/>
        <end position="49"/>
    </location>
</feature>
<dbReference type="AlphaFoldDB" id="A0A9N8DDT0"/>
<evidence type="ECO:0000313" key="2">
    <source>
        <dbReference type="EMBL" id="CAB9500136.1"/>
    </source>
</evidence>
<accession>A0A9N8DDT0</accession>
<gene>
    <name evidence="2" type="ORF">SEMRO_76_G041740.1</name>
</gene>
<feature type="compositionally biased region" description="Low complexity" evidence="1">
    <location>
        <begin position="124"/>
        <end position="143"/>
    </location>
</feature>
<keyword evidence="3" id="KW-1185">Reference proteome</keyword>
<feature type="compositionally biased region" description="Low complexity" evidence="1">
    <location>
        <begin position="398"/>
        <end position="407"/>
    </location>
</feature>
<protein>
    <submittedName>
        <fullName evidence="2">Uncharacterized protein</fullName>
    </submittedName>
</protein>
<feature type="compositionally biased region" description="Polar residues" evidence="1">
    <location>
        <begin position="61"/>
        <end position="74"/>
    </location>
</feature>
<feature type="region of interest" description="Disordered" evidence="1">
    <location>
        <begin position="584"/>
        <end position="614"/>
    </location>
</feature>
<sequence>MRKQLLSISAERVRSAHAPRWVGSDKRIHITLNRTTSTGTGSRSTSNSIRNRRVQLRPGFQVQQPQRIPNQGDQGQAEPVEQSSTIPEDTSNVDQWIQVNCSSDIQVFTSFLNVTLLQKWYNGTTSTSTSTSTNTTRSKSSKSIPVQSPLSDQAHTHASVLESTLQTIYNALSVQQCDSYFRQVLNVSMLGTNQVHTSSTHQVNATRTVVGGPGGFGILSNNTRENTQANNNNSSNLPVSTANSALFQVTGVCRGCRVTPTGSFNLFDDGFRLALGLFPFLDNNATTNATNHTLFTPGQCFCKVPSSQSTLQIHEDNNQHNQTLLNLVNQQLVQTTITPAPTMAPVHHVRPTHSGDSETQGFTGGIHLGSLVETTHAQVQEETQMPSFMPTQVPTSPPSTDSGGSPDFWFNLFPADLMVENQEESIPNQPTQPTNHLPPTTQSPFYTTSPFYDRITDAPASSSSSVVEEDNTILGFGPQRPLVGGASNLEQDVTTPAPTGPFRFQQLPFQGNNPRPTESSSNNVDNDGSPNDSALLPFRLPNRGDAVFVGDASSSSSATPSPAATLPPTMQVSVVETTIDDVEGEEEEDVAMGASPSPTITNSYAMAPDGGWPR</sequence>
<feature type="region of interest" description="Disordered" evidence="1">
    <location>
        <begin position="123"/>
        <end position="151"/>
    </location>
</feature>
<feature type="region of interest" description="Disordered" evidence="1">
    <location>
        <begin position="482"/>
        <end position="539"/>
    </location>
</feature>
<feature type="region of interest" description="Disordered" evidence="1">
    <location>
        <begin position="387"/>
        <end position="407"/>
    </location>
</feature>
<reference evidence="2" key="1">
    <citation type="submission" date="2020-06" db="EMBL/GenBank/DDBJ databases">
        <authorList>
            <consortium name="Plant Systems Biology data submission"/>
        </authorList>
    </citation>
    <scope>NUCLEOTIDE SEQUENCE</scope>
    <source>
        <strain evidence="2">D6</strain>
    </source>
</reference>